<feature type="domain" description="DUF6268" evidence="1">
    <location>
        <begin position="89"/>
        <end position="292"/>
    </location>
</feature>
<dbReference type="EMBL" id="QRAO01000004">
    <property type="protein sequence ID" value="RDK84765.1"/>
    <property type="molecule type" value="Genomic_DNA"/>
</dbReference>
<evidence type="ECO:0000313" key="3">
    <source>
        <dbReference type="Proteomes" id="UP000255317"/>
    </source>
</evidence>
<evidence type="ECO:0000313" key="2">
    <source>
        <dbReference type="EMBL" id="RDK84765.1"/>
    </source>
</evidence>
<accession>A0A370Q8S9</accession>
<sequence length="302" mass="34807">MNLRFKPIPLLFLLAMVTITIPTFAQLTDLARVEYTYFPQKDSDNSFRRARAFINIPIQLDDDAYLVTGLEYRNVHLKLQDSLPFSISDNERFQNMVLTIGFTDKLESGWRYALQGEARLASNFSTGDIIRDDLIFGGSFYFIKDRTGENLENPPDKPWRLILGLNYSTTAGRPFPLPFVNYYREFAPKWTYTAGVPKSNIKYEFVKNMKLQGFITLDGFFSNIQENEPVDNTQTIAENVSMTTLLSGLGYEWEFIDHFVFYVYAGHTLINDIRLRDSNGDDVFTINDTNTFYSRGGLKVKI</sequence>
<protein>
    <recommendedName>
        <fullName evidence="1">DUF6268 domain-containing protein</fullName>
    </recommendedName>
</protein>
<keyword evidence="3" id="KW-1185">Reference proteome</keyword>
<proteinExistence type="predicted"/>
<name>A0A370Q8S9_9FLAO</name>
<organism evidence="2 3">
    <name type="scientific">Marinirhabdus gelatinilytica</name>
    <dbReference type="NCBI Taxonomy" id="1703343"/>
    <lineage>
        <taxon>Bacteria</taxon>
        <taxon>Pseudomonadati</taxon>
        <taxon>Bacteroidota</taxon>
        <taxon>Flavobacteriia</taxon>
        <taxon>Flavobacteriales</taxon>
        <taxon>Flavobacteriaceae</taxon>
    </lineage>
</organism>
<gene>
    <name evidence="2" type="ORF">C8D94_104138</name>
</gene>
<dbReference type="OrthoDB" id="1114906at2"/>
<comment type="caution">
    <text evidence="2">The sequence shown here is derived from an EMBL/GenBank/DDBJ whole genome shotgun (WGS) entry which is preliminary data.</text>
</comment>
<dbReference type="RefSeq" id="WP_115124186.1">
    <property type="nucleotide sequence ID" value="NZ_QRAO01000004.1"/>
</dbReference>
<evidence type="ECO:0000259" key="1">
    <source>
        <dbReference type="Pfam" id="PF19783"/>
    </source>
</evidence>
<dbReference type="Proteomes" id="UP000255317">
    <property type="component" value="Unassembled WGS sequence"/>
</dbReference>
<dbReference type="Pfam" id="PF19783">
    <property type="entry name" value="DUF6268"/>
    <property type="match status" value="1"/>
</dbReference>
<reference evidence="2 3" key="1">
    <citation type="submission" date="2018-07" db="EMBL/GenBank/DDBJ databases">
        <title>Genomic Encyclopedia of Type Strains, Phase IV (KMG-IV): sequencing the most valuable type-strain genomes for metagenomic binning, comparative biology and taxonomic classification.</title>
        <authorList>
            <person name="Goeker M."/>
        </authorList>
    </citation>
    <scope>NUCLEOTIDE SEQUENCE [LARGE SCALE GENOMIC DNA]</scope>
    <source>
        <strain evidence="2 3">DSM 101478</strain>
    </source>
</reference>
<dbReference type="InterPro" id="IPR046235">
    <property type="entry name" value="DUF6268"/>
</dbReference>
<dbReference type="AlphaFoldDB" id="A0A370Q8S9"/>